<proteinExistence type="predicted"/>
<reference evidence="2 3" key="1">
    <citation type="journal article" date="2021" name="Nat. Plants">
        <title>The Taxus genome provides insights into paclitaxel biosynthesis.</title>
        <authorList>
            <person name="Xiong X."/>
            <person name="Gou J."/>
            <person name="Liao Q."/>
            <person name="Li Y."/>
            <person name="Zhou Q."/>
            <person name="Bi G."/>
            <person name="Li C."/>
            <person name="Du R."/>
            <person name="Wang X."/>
            <person name="Sun T."/>
            <person name="Guo L."/>
            <person name="Liang H."/>
            <person name="Lu P."/>
            <person name="Wu Y."/>
            <person name="Zhang Z."/>
            <person name="Ro D.K."/>
            <person name="Shang Y."/>
            <person name="Huang S."/>
            <person name="Yan J."/>
        </authorList>
    </citation>
    <scope>NUCLEOTIDE SEQUENCE [LARGE SCALE GENOMIC DNA]</scope>
    <source>
        <strain evidence="2">Ta-2019</strain>
    </source>
</reference>
<evidence type="ECO:0000256" key="1">
    <source>
        <dbReference type="SAM" id="MobiDB-lite"/>
    </source>
</evidence>
<feature type="compositionally biased region" description="Polar residues" evidence="1">
    <location>
        <begin position="24"/>
        <end position="34"/>
    </location>
</feature>
<feature type="non-terminal residue" evidence="2">
    <location>
        <position position="1"/>
    </location>
</feature>
<feature type="compositionally biased region" description="Acidic residues" evidence="1">
    <location>
        <begin position="1"/>
        <end position="12"/>
    </location>
</feature>
<feature type="compositionally biased region" description="Basic and acidic residues" evidence="1">
    <location>
        <begin position="13"/>
        <end position="23"/>
    </location>
</feature>
<organism evidence="2 3">
    <name type="scientific">Taxus chinensis</name>
    <name type="common">Chinese yew</name>
    <name type="synonym">Taxus wallichiana var. chinensis</name>
    <dbReference type="NCBI Taxonomy" id="29808"/>
    <lineage>
        <taxon>Eukaryota</taxon>
        <taxon>Viridiplantae</taxon>
        <taxon>Streptophyta</taxon>
        <taxon>Embryophyta</taxon>
        <taxon>Tracheophyta</taxon>
        <taxon>Spermatophyta</taxon>
        <taxon>Pinopsida</taxon>
        <taxon>Pinidae</taxon>
        <taxon>Conifers II</taxon>
        <taxon>Cupressales</taxon>
        <taxon>Taxaceae</taxon>
        <taxon>Taxus</taxon>
    </lineage>
</organism>
<protein>
    <submittedName>
        <fullName evidence="2">Uncharacterized protein</fullName>
    </submittedName>
</protein>
<accession>A0AA38C697</accession>
<comment type="caution">
    <text evidence="2">The sequence shown here is derived from an EMBL/GenBank/DDBJ whole genome shotgun (WGS) entry which is preliminary data.</text>
</comment>
<dbReference type="Proteomes" id="UP000824469">
    <property type="component" value="Unassembled WGS sequence"/>
</dbReference>
<evidence type="ECO:0000313" key="3">
    <source>
        <dbReference type="Proteomes" id="UP000824469"/>
    </source>
</evidence>
<sequence length="54" mass="6013">GDEENNDEEEAEDQHKEVSEEVSTKNQGTPSLSKEQVEKATEIEVVGIIKDLVE</sequence>
<feature type="region of interest" description="Disordered" evidence="1">
    <location>
        <begin position="1"/>
        <end position="39"/>
    </location>
</feature>
<dbReference type="AlphaFoldDB" id="A0AA38C697"/>
<evidence type="ECO:0000313" key="2">
    <source>
        <dbReference type="EMBL" id="KAH9294797.1"/>
    </source>
</evidence>
<keyword evidence="3" id="KW-1185">Reference proteome</keyword>
<dbReference type="EMBL" id="JAHRHJ020000011">
    <property type="protein sequence ID" value="KAH9294797.1"/>
    <property type="molecule type" value="Genomic_DNA"/>
</dbReference>
<gene>
    <name evidence="2" type="ORF">KI387_038385</name>
</gene>
<name>A0AA38C697_TAXCH</name>